<proteinExistence type="predicted"/>
<accession>A0AAE0F718</accession>
<protein>
    <submittedName>
        <fullName evidence="1">Uncharacterized protein</fullName>
    </submittedName>
</protein>
<sequence length="311" mass="33309">MLNSTPPSLLLELPLTFAAPLRRVSVSVEIPDCPDAAAHDNMGGSALDTSLPEGLRVILPLAEPHPPPTVLAVTSGETVHWSAFLRNANLETLLSSAQEPVAPIALSSNQNLGAVDVGIVWDVSRSAAAGKDARLALRYWRHFIRSTANWDSMLCILLFTFGTVVDLVASRVPFTVVQSALTKLQYDGGTDLSLLDSIPCSTPLQEEKGIEQAAVGISGVPVHVPLPAETDQANLTMLRWLDRRTGGMCFPLDRDPERCAAAMAGVSPQMMLTSLRTDLSSDMEALADESLVTLPDHRLLRVAMPVAPHGL</sequence>
<keyword evidence="2" id="KW-1185">Reference proteome</keyword>
<evidence type="ECO:0000313" key="1">
    <source>
        <dbReference type="EMBL" id="KAK3253929.1"/>
    </source>
</evidence>
<gene>
    <name evidence="1" type="ORF">CYMTET_36841</name>
</gene>
<reference evidence="1 2" key="1">
    <citation type="journal article" date="2015" name="Genome Biol. Evol.">
        <title>Comparative Genomics of a Bacterivorous Green Alga Reveals Evolutionary Causalities and Consequences of Phago-Mixotrophic Mode of Nutrition.</title>
        <authorList>
            <person name="Burns J.A."/>
            <person name="Paasch A."/>
            <person name="Narechania A."/>
            <person name="Kim E."/>
        </authorList>
    </citation>
    <scope>NUCLEOTIDE SEQUENCE [LARGE SCALE GENOMIC DNA]</scope>
    <source>
        <strain evidence="1 2">PLY_AMNH</strain>
    </source>
</reference>
<name>A0AAE0F718_9CHLO</name>
<evidence type="ECO:0000313" key="2">
    <source>
        <dbReference type="Proteomes" id="UP001190700"/>
    </source>
</evidence>
<organism evidence="1 2">
    <name type="scientific">Cymbomonas tetramitiformis</name>
    <dbReference type="NCBI Taxonomy" id="36881"/>
    <lineage>
        <taxon>Eukaryota</taxon>
        <taxon>Viridiplantae</taxon>
        <taxon>Chlorophyta</taxon>
        <taxon>Pyramimonadophyceae</taxon>
        <taxon>Pyramimonadales</taxon>
        <taxon>Pyramimonadaceae</taxon>
        <taxon>Cymbomonas</taxon>
    </lineage>
</organism>
<dbReference type="Proteomes" id="UP001190700">
    <property type="component" value="Unassembled WGS sequence"/>
</dbReference>
<comment type="caution">
    <text evidence="1">The sequence shown here is derived from an EMBL/GenBank/DDBJ whole genome shotgun (WGS) entry which is preliminary data.</text>
</comment>
<dbReference type="EMBL" id="LGRX02024556">
    <property type="protein sequence ID" value="KAK3253929.1"/>
    <property type="molecule type" value="Genomic_DNA"/>
</dbReference>
<dbReference type="AlphaFoldDB" id="A0AAE0F718"/>